<name>A0A0F9A5M2_9ZZZZ</name>
<dbReference type="Gene3D" id="3.40.720.10">
    <property type="entry name" value="Alkaline Phosphatase, subunit A"/>
    <property type="match status" value="1"/>
</dbReference>
<dbReference type="InterPro" id="IPR050738">
    <property type="entry name" value="Sulfatase"/>
</dbReference>
<dbReference type="Pfam" id="PF00884">
    <property type="entry name" value="Sulfatase"/>
    <property type="match status" value="1"/>
</dbReference>
<organism evidence="3">
    <name type="scientific">marine sediment metagenome</name>
    <dbReference type="NCBI Taxonomy" id="412755"/>
    <lineage>
        <taxon>unclassified sequences</taxon>
        <taxon>metagenomes</taxon>
        <taxon>ecological metagenomes</taxon>
    </lineage>
</organism>
<feature type="non-terminal residue" evidence="3">
    <location>
        <position position="344"/>
    </location>
</feature>
<evidence type="ECO:0000256" key="1">
    <source>
        <dbReference type="ARBA" id="ARBA00008779"/>
    </source>
</evidence>
<comment type="similarity">
    <text evidence="1">Belongs to the sulfatase family.</text>
</comment>
<dbReference type="CDD" id="cd16148">
    <property type="entry name" value="sulfatase_like"/>
    <property type="match status" value="1"/>
</dbReference>
<evidence type="ECO:0000259" key="2">
    <source>
        <dbReference type="Pfam" id="PF00884"/>
    </source>
</evidence>
<proteinExistence type="inferred from homology"/>
<dbReference type="InterPro" id="IPR017850">
    <property type="entry name" value="Alkaline_phosphatase_core_sf"/>
</dbReference>
<accession>A0A0F9A5M2</accession>
<sequence length="344" mass="39375">MNCVVICCDTFRYDMVGHPVVKVPNIDRLVADGIRFTNAFAEGLPTIQARRTCFTGIRSFPWRFEMGSRGLNPSLPGWHRIPDEQLTLSEFLLEKGVITGLVADTYHMFKPTQNFMRGFASWDFIRGQEGDPVRSGPLSAVDVSPYHPEGKNDLLNWPTLTQYLLNMLDRKTEEDYLPARVFARAGTWLEENRDNAPWLLWIDSFAPHERWDPPMQFADAYYTTDKSKNFIQPQLINPINPSVEQIERTKALYYGYVSFVDKWIGVFLGRLEEMGLLSDTTVIFTSDHGTELWDKGRFGKGGDRLYGYNTRIPLVVRLPDGQGAGSARDDFVQHQDFFPTISKL</sequence>
<dbReference type="GO" id="GO:0004065">
    <property type="term" value="F:arylsulfatase activity"/>
    <property type="evidence" value="ECO:0007669"/>
    <property type="project" value="TreeGrafter"/>
</dbReference>
<comment type="caution">
    <text evidence="3">The sequence shown here is derived from an EMBL/GenBank/DDBJ whole genome shotgun (WGS) entry which is preliminary data.</text>
</comment>
<dbReference type="SUPFAM" id="SSF53649">
    <property type="entry name" value="Alkaline phosphatase-like"/>
    <property type="match status" value="1"/>
</dbReference>
<reference evidence="3" key="1">
    <citation type="journal article" date="2015" name="Nature">
        <title>Complex archaea that bridge the gap between prokaryotes and eukaryotes.</title>
        <authorList>
            <person name="Spang A."/>
            <person name="Saw J.H."/>
            <person name="Jorgensen S.L."/>
            <person name="Zaremba-Niedzwiedzka K."/>
            <person name="Martijn J."/>
            <person name="Lind A.E."/>
            <person name="van Eijk R."/>
            <person name="Schleper C."/>
            <person name="Guy L."/>
            <person name="Ettema T.J."/>
        </authorList>
    </citation>
    <scope>NUCLEOTIDE SEQUENCE</scope>
</reference>
<evidence type="ECO:0000313" key="3">
    <source>
        <dbReference type="EMBL" id="KKL04859.1"/>
    </source>
</evidence>
<dbReference type="EMBL" id="LAZR01044358">
    <property type="protein sequence ID" value="KKL04859.1"/>
    <property type="molecule type" value="Genomic_DNA"/>
</dbReference>
<dbReference type="InterPro" id="IPR000917">
    <property type="entry name" value="Sulfatase_N"/>
</dbReference>
<feature type="domain" description="Sulfatase N-terminal" evidence="2">
    <location>
        <begin position="2"/>
        <end position="344"/>
    </location>
</feature>
<gene>
    <name evidence="3" type="ORF">LCGC14_2611840</name>
</gene>
<protein>
    <recommendedName>
        <fullName evidence="2">Sulfatase N-terminal domain-containing protein</fullName>
    </recommendedName>
</protein>
<dbReference type="AlphaFoldDB" id="A0A0F9A5M2"/>
<dbReference type="PANTHER" id="PTHR42693:SF33">
    <property type="entry name" value="ARYLSULFATASE"/>
    <property type="match status" value="1"/>
</dbReference>
<dbReference type="PANTHER" id="PTHR42693">
    <property type="entry name" value="ARYLSULFATASE FAMILY MEMBER"/>
    <property type="match status" value="1"/>
</dbReference>